<proteinExistence type="predicted"/>
<evidence type="ECO:0000313" key="3">
    <source>
        <dbReference type="Proteomes" id="UP000242447"/>
    </source>
</evidence>
<organism evidence="2 3">
    <name type="scientific">Ketogulonicigenium robustum</name>
    <dbReference type="NCBI Taxonomy" id="92947"/>
    <lineage>
        <taxon>Bacteria</taxon>
        <taxon>Pseudomonadati</taxon>
        <taxon>Pseudomonadota</taxon>
        <taxon>Alphaproteobacteria</taxon>
        <taxon>Rhodobacterales</taxon>
        <taxon>Roseobacteraceae</taxon>
        <taxon>Ketogulonicigenium</taxon>
    </lineage>
</organism>
<evidence type="ECO:0000259" key="1">
    <source>
        <dbReference type="Pfam" id="PF13467"/>
    </source>
</evidence>
<dbReference type="InterPro" id="IPR027373">
    <property type="entry name" value="RHH_dom"/>
</dbReference>
<name>A0A1W6NZM7_9RHOB</name>
<keyword evidence="3" id="KW-1185">Reference proteome</keyword>
<gene>
    <name evidence="2" type="ORF">BVG79_01359</name>
</gene>
<dbReference type="Proteomes" id="UP000242447">
    <property type="component" value="Chromosome"/>
</dbReference>
<keyword evidence="2" id="KW-0808">Transferase</keyword>
<sequence length="75" mass="8074">MSPDLRPAKHSVTLHGHRTSVALEPPFWAAFRAIAARRDMALNALVAEVDDARGDVGLATAIRLFVLADLQARVG</sequence>
<dbReference type="Gene3D" id="1.10.3990.20">
    <property type="entry name" value="protein bp1543"/>
    <property type="match status" value="1"/>
</dbReference>
<dbReference type="STRING" id="92947.BVG79_01359"/>
<dbReference type="EMBL" id="CP019937">
    <property type="protein sequence ID" value="ARO14705.1"/>
    <property type="molecule type" value="Genomic_DNA"/>
</dbReference>
<accession>A0A1W6NZM7</accession>
<reference evidence="2 3" key="1">
    <citation type="submission" date="2017-02" db="EMBL/GenBank/DDBJ databases">
        <title>Ketogulonicigenium robustum SPU B003 Genome sequencing and assembly.</title>
        <authorList>
            <person name="Li Y."/>
            <person name="Liu L."/>
            <person name="Wang C."/>
            <person name="Zhang M."/>
            <person name="Zhang T."/>
            <person name="Zhang Y."/>
        </authorList>
    </citation>
    <scope>NUCLEOTIDE SEQUENCE [LARGE SCALE GENOMIC DNA]</scope>
    <source>
        <strain evidence="2 3">SPU_B003</strain>
    </source>
</reference>
<dbReference type="KEGG" id="kro:BVG79_01359"/>
<dbReference type="OrthoDB" id="7477016at2"/>
<dbReference type="GO" id="GO:0016740">
    <property type="term" value="F:transferase activity"/>
    <property type="evidence" value="ECO:0007669"/>
    <property type="project" value="UniProtKB-KW"/>
</dbReference>
<feature type="domain" description="Ribbon-helix-helix" evidence="1">
    <location>
        <begin position="8"/>
        <end position="69"/>
    </location>
</feature>
<dbReference type="Pfam" id="PF13467">
    <property type="entry name" value="RHH_4"/>
    <property type="match status" value="1"/>
</dbReference>
<dbReference type="InterPro" id="IPR038268">
    <property type="entry name" value="RHH_sf"/>
</dbReference>
<evidence type="ECO:0000313" key="2">
    <source>
        <dbReference type="EMBL" id="ARO14705.1"/>
    </source>
</evidence>
<protein>
    <submittedName>
        <fullName evidence="2">Putative arylsulfate sulfotransferase-like protein</fullName>
    </submittedName>
</protein>
<dbReference type="AlphaFoldDB" id="A0A1W6NZM7"/>
<dbReference type="RefSeq" id="WP_085786205.1">
    <property type="nucleotide sequence ID" value="NZ_CP019937.1"/>
</dbReference>